<dbReference type="OMA" id="AWTLKAY"/>
<evidence type="ECO:0000313" key="2">
    <source>
        <dbReference type="Proteomes" id="UP000217790"/>
    </source>
</evidence>
<reference evidence="2" key="1">
    <citation type="journal article" date="2017" name="Nat. Ecol. Evol.">
        <title>Genome expansion and lineage-specific genetic innovations in the forest pathogenic fungi Armillaria.</title>
        <authorList>
            <person name="Sipos G."/>
            <person name="Prasanna A.N."/>
            <person name="Walter M.C."/>
            <person name="O'Connor E."/>
            <person name="Balint B."/>
            <person name="Krizsan K."/>
            <person name="Kiss B."/>
            <person name="Hess J."/>
            <person name="Varga T."/>
            <person name="Slot J."/>
            <person name="Riley R."/>
            <person name="Boka B."/>
            <person name="Rigling D."/>
            <person name="Barry K."/>
            <person name="Lee J."/>
            <person name="Mihaltcheva S."/>
            <person name="LaButti K."/>
            <person name="Lipzen A."/>
            <person name="Waldron R."/>
            <person name="Moloney N.M."/>
            <person name="Sperisen C."/>
            <person name="Kredics L."/>
            <person name="Vagvoelgyi C."/>
            <person name="Patrignani A."/>
            <person name="Fitzpatrick D."/>
            <person name="Nagy I."/>
            <person name="Doyle S."/>
            <person name="Anderson J.B."/>
            <person name="Grigoriev I.V."/>
            <person name="Gueldener U."/>
            <person name="Muensterkoetter M."/>
            <person name="Nagy L.G."/>
        </authorList>
    </citation>
    <scope>NUCLEOTIDE SEQUENCE [LARGE SCALE GENOMIC DNA]</scope>
    <source>
        <strain evidence="2">Ar21-2</strain>
    </source>
</reference>
<dbReference type="AlphaFoldDB" id="A0A2H3D3E6"/>
<dbReference type="InParanoid" id="A0A2H3D3E6"/>
<name>A0A2H3D3E6_ARMGA</name>
<protein>
    <submittedName>
        <fullName evidence="1">Uncharacterized protein</fullName>
    </submittedName>
</protein>
<feature type="non-terminal residue" evidence="1">
    <location>
        <position position="1"/>
    </location>
</feature>
<keyword evidence="2" id="KW-1185">Reference proteome</keyword>
<organism evidence="1 2">
    <name type="scientific">Armillaria gallica</name>
    <name type="common">Bulbous honey fungus</name>
    <name type="synonym">Armillaria bulbosa</name>
    <dbReference type="NCBI Taxonomy" id="47427"/>
    <lineage>
        <taxon>Eukaryota</taxon>
        <taxon>Fungi</taxon>
        <taxon>Dikarya</taxon>
        <taxon>Basidiomycota</taxon>
        <taxon>Agaricomycotina</taxon>
        <taxon>Agaricomycetes</taxon>
        <taxon>Agaricomycetidae</taxon>
        <taxon>Agaricales</taxon>
        <taxon>Marasmiineae</taxon>
        <taxon>Physalacriaceae</taxon>
        <taxon>Armillaria</taxon>
    </lineage>
</organism>
<dbReference type="Proteomes" id="UP000217790">
    <property type="component" value="Unassembled WGS sequence"/>
</dbReference>
<accession>A0A2H3D3E6</accession>
<feature type="non-terminal residue" evidence="1">
    <location>
        <position position="66"/>
    </location>
</feature>
<proteinExistence type="predicted"/>
<sequence length="66" mass="7645">LLIYQRLKTKESEIPHQTKLCKVILEKAQEVQSQIKELFKEVSGQISLTFDAWTLKAYDSYLAVMA</sequence>
<dbReference type="EMBL" id="KZ293672">
    <property type="protein sequence ID" value="PBK88620.1"/>
    <property type="molecule type" value="Genomic_DNA"/>
</dbReference>
<gene>
    <name evidence="1" type="ORF">ARMGADRAFT_883158</name>
</gene>
<dbReference type="OrthoDB" id="1607513at2759"/>
<evidence type="ECO:0000313" key="1">
    <source>
        <dbReference type="EMBL" id="PBK88620.1"/>
    </source>
</evidence>